<proteinExistence type="predicted"/>
<feature type="signal peptide" evidence="1">
    <location>
        <begin position="1"/>
        <end position="27"/>
    </location>
</feature>
<feature type="chain" id="PRO_5038399843" description="Endonuclease/exonuclease/phosphatase domain-containing protein" evidence="1">
    <location>
        <begin position="28"/>
        <end position="290"/>
    </location>
</feature>
<dbReference type="Pfam" id="PF03372">
    <property type="entry name" value="Exo_endo_phos"/>
    <property type="match status" value="1"/>
</dbReference>
<gene>
    <name evidence="3" type="ORF">CLV71_111339</name>
</gene>
<sequence length="290" mass="31531">MKPKLLRVLPGVLSLALTLAVPIPSAAAEPKNLQLMSWNMCGSQRASWGCAGTGTPQNKIDVVKFHVTDNFVQAALLQEVCENDLTLLMSQLGSGWSRSFQPYQWSQDGSRANNTCGESGGRTDRIGTAIVVKAGMSGAQAYSTTQPWTGQNRPFHCATATYWNIRLCNVHLTPAHGNPDQPTWEYADDQLAEIRNIVSGYPNVAFGGDFNVEPPYFAGNARSWLWPTGLYSTGPGVAGYAECDQGADRDTHDGGYKIDYVFSSETRRWCAVGASAYSDHHVVIYSIAVT</sequence>
<dbReference type="InterPro" id="IPR036691">
    <property type="entry name" value="Endo/exonu/phosph_ase_sf"/>
</dbReference>
<comment type="caution">
    <text evidence="3">The sequence shown here is derived from an EMBL/GenBank/DDBJ whole genome shotgun (WGS) entry which is preliminary data.</text>
</comment>
<dbReference type="RefSeq" id="WP_133906009.1">
    <property type="nucleotide sequence ID" value="NZ_SOCP01000011.1"/>
</dbReference>
<feature type="domain" description="Endonuclease/exonuclease/phosphatase" evidence="2">
    <location>
        <begin position="36"/>
        <end position="280"/>
    </location>
</feature>
<dbReference type="Proteomes" id="UP000294927">
    <property type="component" value="Unassembled WGS sequence"/>
</dbReference>
<evidence type="ECO:0000313" key="3">
    <source>
        <dbReference type="EMBL" id="TDV46379.1"/>
    </source>
</evidence>
<accession>A0A4R7VBR7</accession>
<dbReference type="InterPro" id="IPR005135">
    <property type="entry name" value="Endo/exonuclease/phosphatase"/>
</dbReference>
<evidence type="ECO:0000259" key="2">
    <source>
        <dbReference type="Pfam" id="PF03372"/>
    </source>
</evidence>
<reference evidence="3 4" key="1">
    <citation type="submission" date="2019-03" db="EMBL/GenBank/DDBJ databases">
        <title>Genomic Encyclopedia of Archaeal and Bacterial Type Strains, Phase II (KMG-II): from individual species to whole genera.</title>
        <authorList>
            <person name="Goeker M."/>
        </authorList>
    </citation>
    <scope>NUCLEOTIDE SEQUENCE [LARGE SCALE GENOMIC DNA]</scope>
    <source>
        <strain evidence="3 4">DSM 45499</strain>
    </source>
</reference>
<evidence type="ECO:0000313" key="4">
    <source>
        <dbReference type="Proteomes" id="UP000294927"/>
    </source>
</evidence>
<evidence type="ECO:0000256" key="1">
    <source>
        <dbReference type="SAM" id="SignalP"/>
    </source>
</evidence>
<keyword evidence="1" id="KW-0732">Signal</keyword>
<dbReference type="OrthoDB" id="3515699at2"/>
<protein>
    <recommendedName>
        <fullName evidence="2">Endonuclease/exonuclease/phosphatase domain-containing protein</fullName>
    </recommendedName>
</protein>
<organism evidence="3 4">
    <name type="scientific">Actinophytocola oryzae</name>
    <dbReference type="NCBI Taxonomy" id="502181"/>
    <lineage>
        <taxon>Bacteria</taxon>
        <taxon>Bacillati</taxon>
        <taxon>Actinomycetota</taxon>
        <taxon>Actinomycetes</taxon>
        <taxon>Pseudonocardiales</taxon>
        <taxon>Pseudonocardiaceae</taxon>
    </lineage>
</organism>
<dbReference type="AlphaFoldDB" id="A0A4R7VBR7"/>
<name>A0A4R7VBR7_9PSEU</name>
<keyword evidence="4" id="KW-1185">Reference proteome</keyword>
<dbReference type="EMBL" id="SOCP01000011">
    <property type="protein sequence ID" value="TDV46379.1"/>
    <property type="molecule type" value="Genomic_DNA"/>
</dbReference>
<dbReference type="Gene3D" id="3.60.10.10">
    <property type="entry name" value="Endonuclease/exonuclease/phosphatase"/>
    <property type="match status" value="1"/>
</dbReference>
<dbReference type="GO" id="GO:0003824">
    <property type="term" value="F:catalytic activity"/>
    <property type="evidence" value="ECO:0007669"/>
    <property type="project" value="InterPro"/>
</dbReference>
<dbReference type="SUPFAM" id="SSF56219">
    <property type="entry name" value="DNase I-like"/>
    <property type="match status" value="1"/>
</dbReference>